<dbReference type="OrthoDB" id="9784298at2"/>
<keyword evidence="3" id="KW-1185">Reference proteome</keyword>
<dbReference type="KEGG" id="rca:Rcas_1508"/>
<dbReference type="eggNOG" id="COG2738">
    <property type="taxonomic scope" value="Bacteria"/>
</dbReference>
<name>A7NJD1_ROSCS</name>
<dbReference type="InterPro" id="IPR007395">
    <property type="entry name" value="Zn_peptidase_2"/>
</dbReference>
<sequence length="231" mass="25047">MFFSPLYLIVMLLGAGITLWAQWKVQSAYKKYAQVRNARNMTGLDVARVLMRNEGLDDVRVEQIGGELTDHYDPRAKVMRLSAGSIAHPSVAAMAIVAHELGHALQDRQGYAWLRLRSGIVGIVNVGSQLGGILLMVGLVLGAFSRAGLALAWIGVLLMSGGAIFSLVTLPVEFDASARARAMLERYGLVTRQEAEGVKAVLDAAALTYVAAAATAILQMLYYVSLLMRRR</sequence>
<feature type="transmembrane region" description="Helical" evidence="1">
    <location>
        <begin position="119"/>
        <end position="144"/>
    </location>
</feature>
<evidence type="ECO:0000313" key="2">
    <source>
        <dbReference type="EMBL" id="ABU57601.1"/>
    </source>
</evidence>
<feature type="transmembrane region" description="Helical" evidence="1">
    <location>
        <begin position="151"/>
        <end position="172"/>
    </location>
</feature>
<dbReference type="PANTHER" id="PTHR36434:SF1">
    <property type="entry name" value="MEMBRANE PROTEASE YUGP-RELATED"/>
    <property type="match status" value="1"/>
</dbReference>
<gene>
    <name evidence="2" type="ordered locus">Rcas_1508</name>
</gene>
<dbReference type="STRING" id="383372.Rcas_1508"/>
<proteinExistence type="predicted"/>
<keyword evidence="1" id="KW-0812">Transmembrane</keyword>
<reference evidence="2 3" key="1">
    <citation type="submission" date="2007-08" db="EMBL/GenBank/DDBJ databases">
        <title>Complete sequence of Roseiflexus castenholzii DSM 13941.</title>
        <authorList>
            <consortium name="US DOE Joint Genome Institute"/>
            <person name="Copeland A."/>
            <person name="Lucas S."/>
            <person name="Lapidus A."/>
            <person name="Barry K."/>
            <person name="Glavina del Rio T."/>
            <person name="Dalin E."/>
            <person name="Tice H."/>
            <person name="Pitluck S."/>
            <person name="Thompson L.S."/>
            <person name="Brettin T."/>
            <person name="Bruce D."/>
            <person name="Detter J.C."/>
            <person name="Han C."/>
            <person name="Tapia R."/>
            <person name="Schmutz J."/>
            <person name="Larimer F."/>
            <person name="Land M."/>
            <person name="Hauser L."/>
            <person name="Kyrpides N."/>
            <person name="Mikhailova N."/>
            <person name="Bryant D.A."/>
            <person name="Hanada S."/>
            <person name="Tsukatani Y."/>
            <person name="Richardson P."/>
        </authorList>
    </citation>
    <scope>NUCLEOTIDE SEQUENCE [LARGE SCALE GENOMIC DNA]</scope>
    <source>
        <strain evidence="3">DSM 13941 / HLO8</strain>
    </source>
</reference>
<dbReference type="Proteomes" id="UP000000263">
    <property type="component" value="Chromosome"/>
</dbReference>
<keyword evidence="1" id="KW-1133">Transmembrane helix</keyword>
<accession>A7NJD1</accession>
<protein>
    <submittedName>
        <fullName evidence="2">Peptidase membrane zinc metallopeptidase putative</fullName>
    </submittedName>
</protein>
<dbReference type="PANTHER" id="PTHR36434">
    <property type="entry name" value="MEMBRANE PROTEASE YUGP-RELATED"/>
    <property type="match status" value="1"/>
</dbReference>
<dbReference type="HOGENOM" id="CLU_084406_0_0_0"/>
<dbReference type="AlphaFoldDB" id="A7NJD1"/>
<feature type="transmembrane region" description="Helical" evidence="1">
    <location>
        <begin position="206"/>
        <end position="228"/>
    </location>
</feature>
<organism evidence="2 3">
    <name type="scientific">Roseiflexus castenholzii (strain DSM 13941 / HLO8)</name>
    <dbReference type="NCBI Taxonomy" id="383372"/>
    <lineage>
        <taxon>Bacteria</taxon>
        <taxon>Bacillati</taxon>
        <taxon>Chloroflexota</taxon>
        <taxon>Chloroflexia</taxon>
        <taxon>Chloroflexales</taxon>
        <taxon>Roseiflexineae</taxon>
        <taxon>Roseiflexaceae</taxon>
        <taxon>Roseiflexus</taxon>
    </lineage>
</organism>
<dbReference type="Pfam" id="PF04298">
    <property type="entry name" value="Zn_peptidase_2"/>
    <property type="match status" value="1"/>
</dbReference>
<dbReference type="RefSeq" id="WP_012120029.1">
    <property type="nucleotide sequence ID" value="NC_009767.1"/>
</dbReference>
<evidence type="ECO:0000256" key="1">
    <source>
        <dbReference type="SAM" id="Phobius"/>
    </source>
</evidence>
<keyword evidence="1" id="KW-0472">Membrane</keyword>
<feature type="transmembrane region" description="Helical" evidence="1">
    <location>
        <begin position="6"/>
        <end position="23"/>
    </location>
</feature>
<feature type="transmembrane region" description="Helical" evidence="1">
    <location>
        <begin position="81"/>
        <end position="99"/>
    </location>
</feature>
<evidence type="ECO:0000313" key="3">
    <source>
        <dbReference type="Proteomes" id="UP000000263"/>
    </source>
</evidence>
<dbReference type="EMBL" id="CP000804">
    <property type="protein sequence ID" value="ABU57601.1"/>
    <property type="molecule type" value="Genomic_DNA"/>
</dbReference>